<dbReference type="Proteomes" id="UP000054270">
    <property type="component" value="Unassembled WGS sequence"/>
</dbReference>
<dbReference type="Pfam" id="PF14114">
    <property type="entry name" value="DUF4286"/>
    <property type="match status" value="1"/>
</dbReference>
<evidence type="ECO:0000313" key="2">
    <source>
        <dbReference type="EMBL" id="KJA21462.1"/>
    </source>
</evidence>
<evidence type="ECO:0000313" key="3">
    <source>
        <dbReference type="Proteomes" id="UP000054270"/>
    </source>
</evidence>
<dbReference type="STRING" id="945553.A0A0D2L3T2"/>
<dbReference type="InterPro" id="IPR011008">
    <property type="entry name" value="Dimeric_a/b-barrel"/>
</dbReference>
<reference evidence="3" key="1">
    <citation type="submission" date="2014-04" db="EMBL/GenBank/DDBJ databases">
        <title>Evolutionary Origins and Diversification of the Mycorrhizal Mutualists.</title>
        <authorList>
            <consortium name="DOE Joint Genome Institute"/>
            <consortium name="Mycorrhizal Genomics Consortium"/>
            <person name="Kohler A."/>
            <person name="Kuo A."/>
            <person name="Nagy L.G."/>
            <person name="Floudas D."/>
            <person name="Copeland A."/>
            <person name="Barry K.W."/>
            <person name="Cichocki N."/>
            <person name="Veneault-Fourrey C."/>
            <person name="LaButti K."/>
            <person name="Lindquist E.A."/>
            <person name="Lipzen A."/>
            <person name="Lundell T."/>
            <person name="Morin E."/>
            <person name="Murat C."/>
            <person name="Riley R."/>
            <person name="Ohm R."/>
            <person name="Sun H."/>
            <person name="Tunlid A."/>
            <person name="Henrissat B."/>
            <person name="Grigoriev I.V."/>
            <person name="Hibbett D.S."/>
            <person name="Martin F."/>
        </authorList>
    </citation>
    <scope>NUCLEOTIDE SEQUENCE [LARGE SCALE GENOMIC DNA]</scope>
    <source>
        <strain evidence="3">FD-334 SS-4</strain>
    </source>
</reference>
<dbReference type="Gene3D" id="3.30.70.100">
    <property type="match status" value="1"/>
</dbReference>
<accession>A0A0D2L3T2</accession>
<gene>
    <name evidence="2" type="ORF">HYPSUDRAFT_737617</name>
</gene>
<dbReference type="InterPro" id="IPR025563">
    <property type="entry name" value="DUF4286"/>
</dbReference>
<name>A0A0D2L3T2_HYPSF</name>
<feature type="compositionally biased region" description="Low complexity" evidence="1">
    <location>
        <begin position="8"/>
        <end position="24"/>
    </location>
</feature>
<proteinExistence type="predicted"/>
<dbReference type="SUPFAM" id="SSF54909">
    <property type="entry name" value="Dimeric alpha+beta barrel"/>
    <property type="match status" value="2"/>
</dbReference>
<evidence type="ECO:0000256" key="1">
    <source>
        <dbReference type="SAM" id="MobiDB-lite"/>
    </source>
</evidence>
<sequence>MVRPGTHPAAGRGARLRARAALQARRPRAARGARAERGGAQLPRAVRHGPGRLPRADRGGGRDAVDEQDPRRRRRVRGAALRAAQGAAAACLDVWMCSEYKCCNLYIYSPRSHRASHSTAQSHHMTPACAHPTPKILSALQVYKTPQPPSQAHFPMADRGLLFVYGEIGPKVPEAEFSDWYDNEHGPARLTVPGFTKAARYKATDGAAPTWLAVYDLSSAAIGSSAPYKALVASATPRDIDIIARAQSLDRRVYDLINVVASPAASTFPTQFALVVTFRVQPELDAEFNKWYDEEHIPQLSAVPGFVRVRRFKLVDRAQIAGPAPPAEATHNYLTLYDTDRDDYHEQVGFKAALVTPWTTKIVGAVGVGGLEIRRFGLHKELHAPAA</sequence>
<protein>
    <submittedName>
        <fullName evidence="2">Uncharacterized protein</fullName>
    </submittedName>
</protein>
<organism evidence="2 3">
    <name type="scientific">Hypholoma sublateritium (strain FD-334 SS-4)</name>
    <dbReference type="NCBI Taxonomy" id="945553"/>
    <lineage>
        <taxon>Eukaryota</taxon>
        <taxon>Fungi</taxon>
        <taxon>Dikarya</taxon>
        <taxon>Basidiomycota</taxon>
        <taxon>Agaricomycotina</taxon>
        <taxon>Agaricomycetes</taxon>
        <taxon>Agaricomycetidae</taxon>
        <taxon>Agaricales</taxon>
        <taxon>Agaricineae</taxon>
        <taxon>Strophariaceae</taxon>
        <taxon>Hypholoma</taxon>
    </lineage>
</organism>
<keyword evidence="3" id="KW-1185">Reference proteome</keyword>
<dbReference type="AlphaFoldDB" id="A0A0D2L3T2"/>
<feature type="region of interest" description="Disordered" evidence="1">
    <location>
        <begin position="1"/>
        <end position="74"/>
    </location>
</feature>
<feature type="compositionally biased region" description="Basic and acidic residues" evidence="1">
    <location>
        <begin position="54"/>
        <end position="70"/>
    </location>
</feature>
<dbReference type="EMBL" id="KN817558">
    <property type="protein sequence ID" value="KJA21462.1"/>
    <property type="molecule type" value="Genomic_DNA"/>
</dbReference>
<dbReference type="OrthoDB" id="2851338at2759"/>